<dbReference type="Pfam" id="PF04969">
    <property type="entry name" value="CS"/>
    <property type="match status" value="1"/>
</dbReference>
<evidence type="ECO:0000259" key="5">
    <source>
        <dbReference type="PROSITE" id="PS50865"/>
    </source>
</evidence>
<name>A0A8J2SFZ4_9STRA</name>
<evidence type="ECO:0000256" key="4">
    <source>
        <dbReference type="PROSITE-ProRule" id="PRU00134"/>
    </source>
</evidence>
<dbReference type="InterPro" id="IPR008978">
    <property type="entry name" value="HSP20-like_chaperone"/>
</dbReference>
<evidence type="ECO:0000256" key="2">
    <source>
        <dbReference type="ARBA" id="ARBA00022771"/>
    </source>
</evidence>
<dbReference type="InterPro" id="IPR002893">
    <property type="entry name" value="Znf_MYND"/>
</dbReference>
<accession>A0A8J2SFZ4</accession>
<dbReference type="EMBL" id="CAKKNE010000001">
    <property type="protein sequence ID" value="CAH0366946.1"/>
    <property type="molecule type" value="Genomic_DNA"/>
</dbReference>
<keyword evidence="1" id="KW-0479">Metal-binding</keyword>
<dbReference type="PROSITE" id="PS50865">
    <property type="entry name" value="ZF_MYND_2"/>
    <property type="match status" value="1"/>
</dbReference>
<sequence>MGVGTRKPWEKFDINYERFEAVDEDEAEPSGGEAALSWHQTAAAAYVSVKLPAPAKMNDIEVGFEATKLTVRANGATVALQHPSTKSEGGAWTLEGADRINIKLDKRDEGPWDDDTFGAVAKLPAPSKQAQKLEQVATSLAQIACTGCGVLTKPRCRVVCVCSEVVFCSEKCSRECKLHVDCYGPTFKKDDKDEKEAGRAAMELAAHPRAPRMPSCTDYARAEPNLLRRHVFDKLKAGAPGGPRWRLANDLEELEACAKAGNTAAAFRAATVLLQTQSQSTNETRALEYLRQAADGGCAPAMAPLGLRLCAKAETLREGEAWLWRGARLGCGVARRALHDRCALTKDCRRLHDVACETLRRCPEPDPTAEGMRTAVVDAPDLGSLILALRGCLPQTLELTALVGKKKCRAACAGAVEALSALHDRAAADAKVRLVVAYGRARTEAEELKADKNTQKRSTRNRAFLRPVVRPGFADAFAFPKEARQAARDNAYKKQPTFRVCCRHERKTPQSFCEACFDDACRRLDVVARRAYVLSESGGVGGRHAAVYDNGGTLMEEPFGAYGLGDVDTALATLAAADGGTEGTRFPGRDDAQFEGATFVSNRAFLSPFFIASDPNLLWPTLYYYGSLANALSRVGVDPAKTPPPPPTLLAPSVKDGDASILACGHDACRKVAARTAMMRCSRCKGRAYCSASCQKADWKIHRNECVECKK</sequence>
<dbReference type="OrthoDB" id="496827at2759"/>
<organism evidence="7 8">
    <name type="scientific">Pelagomonas calceolata</name>
    <dbReference type="NCBI Taxonomy" id="35677"/>
    <lineage>
        <taxon>Eukaryota</taxon>
        <taxon>Sar</taxon>
        <taxon>Stramenopiles</taxon>
        <taxon>Ochrophyta</taxon>
        <taxon>Pelagophyceae</taxon>
        <taxon>Pelagomonadales</taxon>
        <taxon>Pelagomonadaceae</taxon>
        <taxon>Pelagomonas</taxon>
    </lineage>
</organism>
<dbReference type="SUPFAM" id="SSF49764">
    <property type="entry name" value="HSP20-like chaperones"/>
    <property type="match status" value="1"/>
</dbReference>
<comment type="caution">
    <text evidence="7">The sequence shown here is derived from an EMBL/GenBank/DDBJ whole genome shotgun (WGS) entry which is preliminary data.</text>
</comment>
<dbReference type="SUPFAM" id="SSF144232">
    <property type="entry name" value="HIT/MYND zinc finger-like"/>
    <property type="match status" value="1"/>
</dbReference>
<dbReference type="GO" id="GO:0008270">
    <property type="term" value="F:zinc ion binding"/>
    <property type="evidence" value="ECO:0007669"/>
    <property type="project" value="UniProtKB-KW"/>
</dbReference>
<reference evidence="7" key="1">
    <citation type="submission" date="2021-11" db="EMBL/GenBank/DDBJ databases">
        <authorList>
            <consortium name="Genoscope - CEA"/>
            <person name="William W."/>
        </authorList>
    </citation>
    <scope>NUCLEOTIDE SEQUENCE</scope>
</reference>
<dbReference type="InterPro" id="IPR011990">
    <property type="entry name" value="TPR-like_helical_dom_sf"/>
</dbReference>
<dbReference type="AlphaFoldDB" id="A0A8J2SFZ4"/>
<dbReference type="PROSITE" id="PS51203">
    <property type="entry name" value="CS"/>
    <property type="match status" value="1"/>
</dbReference>
<dbReference type="Pfam" id="PF01753">
    <property type="entry name" value="zf-MYND"/>
    <property type="match status" value="1"/>
</dbReference>
<dbReference type="Gene3D" id="6.10.140.2220">
    <property type="match status" value="1"/>
</dbReference>
<evidence type="ECO:0000313" key="8">
    <source>
        <dbReference type="Proteomes" id="UP000789595"/>
    </source>
</evidence>
<keyword evidence="3" id="KW-0862">Zinc</keyword>
<evidence type="ECO:0000256" key="3">
    <source>
        <dbReference type="ARBA" id="ARBA00022833"/>
    </source>
</evidence>
<evidence type="ECO:0000259" key="6">
    <source>
        <dbReference type="PROSITE" id="PS51203"/>
    </source>
</evidence>
<gene>
    <name evidence="7" type="ORF">PECAL_1P34610</name>
</gene>
<protein>
    <recommendedName>
        <fullName evidence="9">MYND-type domain-containing protein</fullName>
    </recommendedName>
</protein>
<dbReference type="InterPro" id="IPR007052">
    <property type="entry name" value="CS_dom"/>
</dbReference>
<proteinExistence type="predicted"/>
<dbReference type="Gene3D" id="2.60.40.790">
    <property type="match status" value="1"/>
</dbReference>
<evidence type="ECO:0000313" key="7">
    <source>
        <dbReference type="EMBL" id="CAH0366946.1"/>
    </source>
</evidence>
<keyword evidence="2 4" id="KW-0863">Zinc-finger</keyword>
<feature type="domain" description="MYND-type" evidence="5">
    <location>
        <begin position="666"/>
        <end position="706"/>
    </location>
</feature>
<evidence type="ECO:0008006" key="9">
    <source>
        <dbReference type="Google" id="ProtNLM"/>
    </source>
</evidence>
<feature type="domain" description="CS" evidence="6">
    <location>
        <begin position="31"/>
        <end position="116"/>
    </location>
</feature>
<keyword evidence="8" id="KW-1185">Reference proteome</keyword>
<evidence type="ECO:0000256" key="1">
    <source>
        <dbReference type="ARBA" id="ARBA00022723"/>
    </source>
</evidence>
<dbReference type="Proteomes" id="UP000789595">
    <property type="component" value="Unassembled WGS sequence"/>
</dbReference>
<dbReference type="Gene3D" id="1.25.40.10">
    <property type="entry name" value="Tetratricopeptide repeat domain"/>
    <property type="match status" value="1"/>
</dbReference>